<evidence type="ECO:0000313" key="1">
    <source>
        <dbReference type="EMBL" id="KYQ60569.1"/>
    </source>
</evidence>
<proteinExistence type="predicted"/>
<sequence length="97" mass="11120">MKRSMKMRRRRVSLASAPTEEEEVESLPMLDFTLCTTGELVEFILDFFNLADEDELFQFCVINLAAAATEAEEEVEAAEIAAWAEETAWMRDVDHEE</sequence>
<protein>
    <submittedName>
        <fullName evidence="1">Uncharacterized protein</fullName>
    </submittedName>
</protein>
<accession>A0A151XJK4</accession>
<evidence type="ECO:0000313" key="2">
    <source>
        <dbReference type="Proteomes" id="UP000075809"/>
    </source>
</evidence>
<dbReference type="EMBL" id="KQ982063">
    <property type="protein sequence ID" value="KYQ60569.1"/>
    <property type="molecule type" value="Genomic_DNA"/>
</dbReference>
<name>A0A151XJK4_9HYME</name>
<dbReference type="Proteomes" id="UP000075809">
    <property type="component" value="Unassembled WGS sequence"/>
</dbReference>
<reference evidence="1 2" key="1">
    <citation type="submission" date="2015-09" db="EMBL/GenBank/DDBJ databases">
        <title>Trachymyrmex zeteki WGS genome.</title>
        <authorList>
            <person name="Nygaard S."/>
            <person name="Hu H."/>
            <person name="Boomsma J."/>
            <person name="Zhang G."/>
        </authorList>
    </citation>
    <scope>NUCLEOTIDE SEQUENCE [LARGE SCALE GENOMIC DNA]</scope>
    <source>
        <strain evidence="1">Tzet28-1</strain>
        <tissue evidence="1">Whole body</tissue>
    </source>
</reference>
<dbReference type="AlphaFoldDB" id="A0A151XJK4"/>
<keyword evidence="2" id="KW-1185">Reference proteome</keyword>
<organism evidence="1 2">
    <name type="scientific">Mycetomoellerius zeteki</name>
    <dbReference type="NCBI Taxonomy" id="64791"/>
    <lineage>
        <taxon>Eukaryota</taxon>
        <taxon>Metazoa</taxon>
        <taxon>Ecdysozoa</taxon>
        <taxon>Arthropoda</taxon>
        <taxon>Hexapoda</taxon>
        <taxon>Insecta</taxon>
        <taxon>Pterygota</taxon>
        <taxon>Neoptera</taxon>
        <taxon>Endopterygota</taxon>
        <taxon>Hymenoptera</taxon>
        <taxon>Apocrita</taxon>
        <taxon>Aculeata</taxon>
        <taxon>Formicoidea</taxon>
        <taxon>Formicidae</taxon>
        <taxon>Myrmicinae</taxon>
        <taxon>Mycetomoellerius</taxon>
    </lineage>
</organism>
<gene>
    <name evidence="1" type="ORF">ALC60_00374</name>
</gene>